<protein>
    <submittedName>
        <fullName evidence="2">Uncharacterized protein</fullName>
    </submittedName>
</protein>
<dbReference type="EMBL" id="SRQM01000014">
    <property type="protein sequence ID" value="KAG6122817.1"/>
    <property type="molecule type" value="Genomic_DNA"/>
</dbReference>
<sequence length="103" mass="11322">MTTPSTPMRTQNSDGASRHTRHVEPTPPSNFQHTKRQRAVDTTPKRLELPGKGAGTDNTSQVFLSKPIRSHSTTGGHQTVSAKTGDELVQRVANLEMTFLRTI</sequence>
<gene>
    <name evidence="2" type="ORF">E4U13_001088</name>
</gene>
<dbReference type="Proteomes" id="UP000732380">
    <property type="component" value="Unassembled WGS sequence"/>
</dbReference>
<dbReference type="AlphaFoldDB" id="A0A9P7Q7V0"/>
<keyword evidence="3" id="KW-1185">Reference proteome</keyword>
<evidence type="ECO:0000313" key="2">
    <source>
        <dbReference type="EMBL" id="KAG6122817.1"/>
    </source>
</evidence>
<reference evidence="2 3" key="1">
    <citation type="journal article" date="2020" name="bioRxiv">
        <title>Whole genome comparisons of ergot fungi reveals the divergence and evolution of species within the genus Claviceps are the result of varying mechanisms driving genome evolution and host range expansion.</title>
        <authorList>
            <person name="Wyka S.A."/>
            <person name="Mondo S.J."/>
            <person name="Liu M."/>
            <person name="Dettman J."/>
            <person name="Nalam V."/>
            <person name="Broders K.D."/>
        </authorList>
    </citation>
    <scope>NUCLEOTIDE SEQUENCE [LARGE SCALE GENOMIC DNA]</scope>
    <source>
        <strain evidence="2 3">LM576</strain>
    </source>
</reference>
<proteinExistence type="predicted"/>
<feature type="compositionally biased region" description="Polar residues" evidence="1">
    <location>
        <begin position="1"/>
        <end position="15"/>
    </location>
</feature>
<comment type="caution">
    <text evidence="2">The sequence shown here is derived from an EMBL/GenBank/DDBJ whole genome shotgun (WGS) entry which is preliminary data.</text>
</comment>
<evidence type="ECO:0000313" key="3">
    <source>
        <dbReference type="Proteomes" id="UP000732380"/>
    </source>
</evidence>
<accession>A0A9P7Q7V0</accession>
<organism evidence="2 3">
    <name type="scientific">Claviceps humidiphila</name>
    <dbReference type="NCBI Taxonomy" id="1294629"/>
    <lineage>
        <taxon>Eukaryota</taxon>
        <taxon>Fungi</taxon>
        <taxon>Dikarya</taxon>
        <taxon>Ascomycota</taxon>
        <taxon>Pezizomycotina</taxon>
        <taxon>Sordariomycetes</taxon>
        <taxon>Hypocreomycetidae</taxon>
        <taxon>Hypocreales</taxon>
        <taxon>Clavicipitaceae</taxon>
        <taxon>Claviceps</taxon>
    </lineage>
</organism>
<name>A0A9P7Q7V0_9HYPO</name>
<evidence type="ECO:0000256" key="1">
    <source>
        <dbReference type="SAM" id="MobiDB-lite"/>
    </source>
</evidence>
<feature type="region of interest" description="Disordered" evidence="1">
    <location>
        <begin position="1"/>
        <end position="61"/>
    </location>
</feature>